<protein>
    <submittedName>
        <fullName evidence="1">Uncharacterized protein</fullName>
    </submittedName>
</protein>
<proteinExistence type="predicted"/>
<dbReference type="AlphaFoldDB" id="A0A813W7T7"/>
<evidence type="ECO:0000313" key="2">
    <source>
        <dbReference type="Proteomes" id="UP000663889"/>
    </source>
</evidence>
<gene>
    <name evidence="1" type="ORF">SEV965_LOCUS3023</name>
</gene>
<dbReference type="Proteomes" id="UP000663889">
    <property type="component" value="Unassembled WGS sequence"/>
</dbReference>
<comment type="caution">
    <text evidence="1">The sequence shown here is derived from an EMBL/GenBank/DDBJ whole genome shotgun (WGS) entry which is preliminary data.</text>
</comment>
<name>A0A813W7T7_9BILA</name>
<reference evidence="1" key="1">
    <citation type="submission" date="2021-02" db="EMBL/GenBank/DDBJ databases">
        <authorList>
            <person name="Nowell W R."/>
        </authorList>
    </citation>
    <scope>NUCLEOTIDE SEQUENCE</scope>
</reference>
<organism evidence="1 2">
    <name type="scientific">Rotaria sordida</name>
    <dbReference type="NCBI Taxonomy" id="392033"/>
    <lineage>
        <taxon>Eukaryota</taxon>
        <taxon>Metazoa</taxon>
        <taxon>Spiralia</taxon>
        <taxon>Gnathifera</taxon>
        <taxon>Rotifera</taxon>
        <taxon>Eurotatoria</taxon>
        <taxon>Bdelloidea</taxon>
        <taxon>Philodinida</taxon>
        <taxon>Philodinidae</taxon>
        <taxon>Rotaria</taxon>
    </lineage>
</organism>
<accession>A0A813W7T7</accession>
<evidence type="ECO:0000313" key="1">
    <source>
        <dbReference type="EMBL" id="CAF0849423.1"/>
    </source>
</evidence>
<dbReference type="EMBL" id="CAJNOU010000074">
    <property type="protein sequence ID" value="CAF0849423.1"/>
    <property type="molecule type" value="Genomic_DNA"/>
</dbReference>
<sequence length="509" mass="59238">MSLITSFEFDPDCVISIPSSDEKLFFPQTSHLTHISITFHQFGDCVRLLNQIGAQLHSFVVSMMHVYLSEELDLSQISLISCPNLKELKMTIYRNIFEYEQCIIPFLQRLSSVEHLTLLLAIGENENGPNHFIDGLDLQRDIISYMPHLCHFFQYQQSIDCTIDYFNNRYGQCQTYSLPFIGTRLDFISNRFPLFDVEKRFSNVTILLLFDDVKPFEHGFFQRVAQALPHLKVLEIFNLLEQEEKSTTTNNSIEFRHLATLILHDIHADYAEQLLYRSYLPCLIELAIRNNVLLTIINQNQQQSLFLTTSKGTIDYEFDCYVPSYPSYCITLLFNSSKSLRKVRIYHIWTKCYVRQPNLNADNLYEIRSVLTYDSDSPEFLEIIHSVFKSSQATNLLSGRKPNIEINTNLLQSSVKPISLKIIEQDIRTKINQTEINGFYREVKYVSISEQQEKSKVSPTIEYHTSPINKEERLLEQICDFVISPIEKFSSDRPYSTTSMASSLFNPYH</sequence>